<dbReference type="AlphaFoldDB" id="A0AAV7SML6"/>
<dbReference type="Proteomes" id="UP001066276">
    <property type="component" value="Chromosome 4_2"/>
</dbReference>
<gene>
    <name evidence="2" type="ORF">NDU88_005718</name>
</gene>
<comment type="caution">
    <text evidence="2">The sequence shown here is derived from an EMBL/GenBank/DDBJ whole genome shotgun (WGS) entry which is preliminary data.</text>
</comment>
<accession>A0AAV7SML6</accession>
<evidence type="ECO:0000313" key="2">
    <source>
        <dbReference type="EMBL" id="KAJ1165290.1"/>
    </source>
</evidence>
<keyword evidence="3" id="KW-1185">Reference proteome</keyword>
<proteinExistence type="predicted"/>
<evidence type="ECO:0000256" key="1">
    <source>
        <dbReference type="SAM" id="MobiDB-lite"/>
    </source>
</evidence>
<evidence type="ECO:0000313" key="3">
    <source>
        <dbReference type="Proteomes" id="UP001066276"/>
    </source>
</evidence>
<reference evidence="2" key="1">
    <citation type="journal article" date="2022" name="bioRxiv">
        <title>Sequencing and chromosome-scale assembly of the giantPleurodeles waltlgenome.</title>
        <authorList>
            <person name="Brown T."/>
            <person name="Elewa A."/>
            <person name="Iarovenko S."/>
            <person name="Subramanian E."/>
            <person name="Araus A.J."/>
            <person name="Petzold A."/>
            <person name="Susuki M."/>
            <person name="Suzuki K.-i.T."/>
            <person name="Hayashi T."/>
            <person name="Toyoda A."/>
            <person name="Oliveira C."/>
            <person name="Osipova E."/>
            <person name="Leigh N.D."/>
            <person name="Simon A."/>
            <person name="Yun M.H."/>
        </authorList>
    </citation>
    <scope>NUCLEOTIDE SEQUENCE</scope>
    <source>
        <strain evidence="2">20211129_DDA</strain>
        <tissue evidence="2">Liver</tissue>
    </source>
</reference>
<dbReference type="EMBL" id="JANPWB010000008">
    <property type="protein sequence ID" value="KAJ1165290.1"/>
    <property type="molecule type" value="Genomic_DNA"/>
</dbReference>
<organism evidence="2 3">
    <name type="scientific">Pleurodeles waltl</name>
    <name type="common">Iberian ribbed newt</name>
    <dbReference type="NCBI Taxonomy" id="8319"/>
    <lineage>
        <taxon>Eukaryota</taxon>
        <taxon>Metazoa</taxon>
        <taxon>Chordata</taxon>
        <taxon>Craniata</taxon>
        <taxon>Vertebrata</taxon>
        <taxon>Euteleostomi</taxon>
        <taxon>Amphibia</taxon>
        <taxon>Batrachia</taxon>
        <taxon>Caudata</taxon>
        <taxon>Salamandroidea</taxon>
        <taxon>Salamandridae</taxon>
        <taxon>Pleurodelinae</taxon>
        <taxon>Pleurodeles</taxon>
    </lineage>
</organism>
<name>A0AAV7SML6_PLEWA</name>
<feature type="region of interest" description="Disordered" evidence="1">
    <location>
        <begin position="1"/>
        <end position="21"/>
    </location>
</feature>
<protein>
    <submittedName>
        <fullName evidence="2">Uncharacterized protein</fullName>
    </submittedName>
</protein>
<sequence length="132" mass="14105">MQRNSGELLHSLSEEYPKGETLNSQKRRIGYQERRIGYQEREPVQVSQVGCDVAVAGDVLDEACGDVLYALQSFLEISHGSCVQGVAVVQSAAYEGLGDHPSGSGEDPFVDVLKHAEGAEAGGRDSVDLLGL</sequence>